<organism evidence="2">
    <name type="scientific">marine metagenome</name>
    <dbReference type="NCBI Taxonomy" id="408172"/>
    <lineage>
        <taxon>unclassified sequences</taxon>
        <taxon>metagenomes</taxon>
        <taxon>ecological metagenomes</taxon>
    </lineage>
</organism>
<name>A0A381SP46_9ZZZZ</name>
<proteinExistence type="predicted"/>
<gene>
    <name evidence="2" type="ORF">METZ01_LOCUS58093</name>
</gene>
<evidence type="ECO:0000313" key="2">
    <source>
        <dbReference type="EMBL" id="SVA05239.1"/>
    </source>
</evidence>
<protein>
    <submittedName>
        <fullName evidence="2">Uncharacterized protein</fullName>
    </submittedName>
</protein>
<evidence type="ECO:0000256" key="1">
    <source>
        <dbReference type="SAM" id="Phobius"/>
    </source>
</evidence>
<sequence>MVLIEIDFILYYIQTINFILFYLVIFPVFYLGSTYQL</sequence>
<dbReference type="AlphaFoldDB" id="A0A381SP46"/>
<feature type="transmembrane region" description="Helical" evidence="1">
    <location>
        <begin position="12"/>
        <end position="32"/>
    </location>
</feature>
<reference evidence="2" key="1">
    <citation type="submission" date="2018-05" db="EMBL/GenBank/DDBJ databases">
        <authorList>
            <person name="Lanie J.A."/>
            <person name="Ng W.-L."/>
            <person name="Kazmierczak K.M."/>
            <person name="Andrzejewski T.M."/>
            <person name="Davidsen T.M."/>
            <person name="Wayne K.J."/>
            <person name="Tettelin H."/>
            <person name="Glass J.I."/>
            <person name="Rusch D."/>
            <person name="Podicherti R."/>
            <person name="Tsui H.-C.T."/>
            <person name="Winkler M.E."/>
        </authorList>
    </citation>
    <scope>NUCLEOTIDE SEQUENCE</scope>
</reference>
<keyword evidence="1" id="KW-0472">Membrane</keyword>
<keyword evidence="1" id="KW-1133">Transmembrane helix</keyword>
<keyword evidence="1" id="KW-0812">Transmembrane</keyword>
<dbReference type="EMBL" id="UINC01003316">
    <property type="protein sequence ID" value="SVA05239.1"/>
    <property type="molecule type" value="Genomic_DNA"/>
</dbReference>
<accession>A0A381SP46</accession>